<reference evidence="1" key="1">
    <citation type="submission" date="2020-11" db="EMBL/GenBank/DDBJ databases">
        <title>Nocardioides sp. nov., isolated from Soil of Cynanchum wilfordii Hemsley rhizosphere.</title>
        <authorList>
            <person name="Lee J.-S."/>
            <person name="Suh M.K."/>
            <person name="Kim J.-S."/>
        </authorList>
    </citation>
    <scope>NUCLEOTIDE SEQUENCE</scope>
    <source>
        <strain evidence="1">KCTC 19275</strain>
    </source>
</reference>
<gene>
    <name evidence="1" type="ORF">ISU07_19915</name>
</gene>
<proteinExistence type="predicted"/>
<dbReference type="Pfam" id="PF14907">
    <property type="entry name" value="NTP_transf_5"/>
    <property type="match status" value="1"/>
</dbReference>
<name>A0A930YG07_9ACTN</name>
<dbReference type="AlphaFoldDB" id="A0A930YG07"/>
<comment type="caution">
    <text evidence="1">The sequence shown here is derived from an EMBL/GenBank/DDBJ whole genome shotgun (WGS) entry which is preliminary data.</text>
</comment>
<sequence length="300" mass="33723">MSSRAWAELVHAQVGVLLAEAGLPCLHIKGPTVATWLYDEGERSWGDIDILLPPSAMDAALDVLLSSTFSLRDEGLRWRTSEDHALTLWHDPHHDATYGNGELDVHHRFPGIDADPELAFAELWRRREPHRLAGYDVWFPDLPSRALLLVLNAARDPYGAKPREDLRRLLAGASADDWRRTIDLARRLRALDALRAGVELEPESQDLVASTALADVEVSAAWRLRTSGSTRTAVRLEELRRLGPLAKARAVAGWVVPSPAIIRMRDPRAADSAWALARGYATRYRQGVRELRHWVRERRS</sequence>
<dbReference type="InterPro" id="IPR039498">
    <property type="entry name" value="NTP_transf_5"/>
</dbReference>
<keyword evidence="2" id="KW-1185">Reference proteome</keyword>
<evidence type="ECO:0000313" key="1">
    <source>
        <dbReference type="EMBL" id="MBF4765403.1"/>
    </source>
</evidence>
<dbReference type="EMBL" id="JADKPN010000015">
    <property type="protein sequence ID" value="MBF4765403.1"/>
    <property type="molecule type" value="Genomic_DNA"/>
</dbReference>
<dbReference type="RefSeq" id="WP_194708583.1">
    <property type="nucleotide sequence ID" value="NZ_JADKPN010000015.1"/>
</dbReference>
<protein>
    <submittedName>
        <fullName evidence="1">Nucleotidyltransferase family protein</fullName>
    </submittedName>
</protein>
<evidence type="ECO:0000313" key="2">
    <source>
        <dbReference type="Proteomes" id="UP000640489"/>
    </source>
</evidence>
<accession>A0A930YG07</accession>
<organism evidence="1 2">
    <name type="scientific">Nocardioides islandensis</name>
    <dbReference type="NCBI Taxonomy" id="433663"/>
    <lineage>
        <taxon>Bacteria</taxon>
        <taxon>Bacillati</taxon>
        <taxon>Actinomycetota</taxon>
        <taxon>Actinomycetes</taxon>
        <taxon>Propionibacteriales</taxon>
        <taxon>Nocardioidaceae</taxon>
        <taxon>Nocardioides</taxon>
    </lineage>
</organism>
<dbReference type="Proteomes" id="UP000640489">
    <property type="component" value="Unassembled WGS sequence"/>
</dbReference>